<evidence type="ECO:0000259" key="1">
    <source>
        <dbReference type="Pfam" id="PF04174"/>
    </source>
</evidence>
<dbReference type="Gene3D" id="3.30.1490.270">
    <property type="match status" value="1"/>
</dbReference>
<dbReference type="Proteomes" id="UP001157125">
    <property type="component" value="Unassembled WGS sequence"/>
</dbReference>
<feature type="domain" description="Circularly permuted ATPgrasp" evidence="1">
    <location>
        <begin position="1"/>
        <end position="80"/>
    </location>
</feature>
<dbReference type="InterPro" id="IPR007302">
    <property type="entry name" value="CP_ATPgrasp"/>
</dbReference>
<sequence length="109" mass="12101">MPDLTRYYLEEDPILPNVDTWRLEERDAREEVLDRLDELVVKPVDGAGGKGVLIGPKASSADLAAAKERILEDPRGWIAQPVVQALDRANLDRGRARAAPRGPPSLRHQ</sequence>
<accession>A0ABQ6IAY2</accession>
<dbReference type="SUPFAM" id="SSF56059">
    <property type="entry name" value="Glutathione synthetase ATP-binding domain-like"/>
    <property type="match status" value="1"/>
</dbReference>
<protein>
    <recommendedName>
        <fullName evidence="1">Circularly permuted ATPgrasp domain-containing protein</fullName>
    </recommendedName>
</protein>
<dbReference type="PANTHER" id="PTHR34595:SF7">
    <property type="entry name" value="SLL1039 PROTEIN"/>
    <property type="match status" value="1"/>
</dbReference>
<dbReference type="Pfam" id="PF04174">
    <property type="entry name" value="CP_ATPgrasp_1"/>
    <property type="match status" value="1"/>
</dbReference>
<name>A0ABQ6IAY2_9MICO</name>
<comment type="caution">
    <text evidence="2">The sequence shown here is derived from an EMBL/GenBank/DDBJ whole genome shotgun (WGS) entry which is preliminary data.</text>
</comment>
<gene>
    <name evidence="2" type="ORF">GCM10025876_04470</name>
</gene>
<keyword evidence="3" id="KW-1185">Reference proteome</keyword>
<dbReference type="EMBL" id="BSUN01000001">
    <property type="protein sequence ID" value="GMA34243.1"/>
    <property type="molecule type" value="Genomic_DNA"/>
</dbReference>
<dbReference type="InterPro" id="IPR051680">
    <property type="entry name" value="ATP-dep_Glu-Cys_Ligase-2"/>
</dbReference>
<organism evidence="2 3">
    <name type="scientific">Demequina litorisediminis</name>
    <dbReference type="NCBI Taxonomy" id="1849022"/>
    <lineage>
        <taxon>Bacteria</taxon>
        <taxon>Bacillati</taxon>
        <taxon>Actinomycetota</taxon>
        <taxon>Actinomycetes</taxon>
        <taxon>Micrococcales</taxon>
        <taxon>Demequinaceae</taxon>
        <taxon>Demequina</taxon>
    </lineage>
</organism>
<reference evidence="3" key="1">
    <citation type="journal article" date="2019" name="Int. J. Syst. Evol. Microbiol.">
        <title>The Global Catalogue of Microorganisms (GCM) 10K type strain sequencing project: providing services to taxonomists for standard genome sequencing and annotation.</title>
        <authorList>
            <consortium name="The Broad Institute Genomics Platform"/>
            <consortium name="The Broad Institute Genome Sequencing Center for Infectious Disease"/>
            <person name="Wu L."/>
            <person name="Ma J."/>
        </authorList>
    </citation>
    <scope>NUCLEOTIDE SEQUENCE [LARGE SCALE GENOMIC DNA]</scope>
    <source>
        <strain evidence="3">NBRC 112299</strain>
    </source>
</reference>
<evidence type="ECO:0000313" key="2">
    <source>
        <dbReference type="EMBL" id="GMA34243.1"/>
    </source>
</evidence>
<proteinExistence type="predicted"/>
<dbReference type="PANTHER" id="PTHR34595">
    <property type="entry name" value="BLR5612 PROTEIN"/>
    <property type="match status" value="1"/>
</dbReference>
<evidence type="ECO:0000313" key="3">
    <source>
        <dbReference type="Proteomes" id="UP001157125"/>
    </source>
</evidence>